<feature type="transmembrane region" description="Helical" evidence="1">
    <location>
        <begin position="16"/>
        <end position="36"/>
    </location>
</feature>
<dbReference type="AlphaFoldDB" id="A0A2P2QMN7"/>
<keyword evidence="1" id="KW-1133">Transmembrane helix</keyword>
<organism evidence="2">
    <name type="scientific">Rhizophora mucronata</name>
    <name type="common">Asiatic mangrove</name>
    <dbReference type="NCBI Taxonomy" id="61149"/>
    <lineage>
        <taxon>Eukaryota</taxon>
        <taxon>Viridiplantae</taxon>
        <taxon>Streptophyta</taxon>
        <taxon>Embryophyta</taxon>
        <taxon>Tracheophyta</taxon>
        <taxon>Spermatophyta</taxon>
        <taxon>Magnoliopsida</taxon>
        <taxon>eudicotyledons</taxon>
        <taxon>Gunneridae</taxon>
        <taxon>Pentapetalae</taxon>
        <taxon>rosids</taxon>
        <taxon>fabids</taxon>
        <taxon>Malpighiales</taxon>
        <taxon>Rhizophoraceae</taxon>
        <taxon>Rhizophora</taxon>
    </lineage>
</organism>
<dbReference type="EMBL" id="GGEC01087796">
    <property type="protein sequence ID" value="MBX68280.1"/>
    <property type="molecule type" value="Transcribed_RNA"/>
</dbReference>
<name>A0A2P2QMN7_RHIMU</name>
<keyword evidence="1" id="KW-0472">Membrane</keyword>
<proteinExistence type="predicted"/>
<sequence>MCQHYWLNQDTHLEPIHVMLPAFCLYLVIRLLHLIAGASHFANGIFSPSCFTLLLTRDYFHQLTSLFHLVTCSSS</sequence>
<evidence type="ECO:0000256" key="1">
    <source>
        <dbReference type="SAM" id="Phobius"/>
    </source>
</evidence>
<keyword evidence="1" id="KW-0812">Transmembrane</keyword>
<reference evidence="2" key="1">
    <citation type="submission" date="2018-02" db="EMBL/GenBank/DDBJ databases">
        <title>Rhizophora mucronata_Transcriptome.</title>
        <authorList>
            <person name="Meera S.P."/>
            <person name="Sreeshan A."/>
            <person name="Augustine A."/>
        </authorList>
    </citation>
    <scope>NUCLEOTIDE SEQUENCE</scope>
    <source>
        <tissue evidence="2">Leaf</tissue>
    </source>
</reference>
<protein>
    <submittedName>
        <fullName evidence="2">Uncharacterized protein</fullName>
    </submittedName>
</protein>
<accession>A0A2P2QMN7</accession>
<evidence type="ECO:0000313" key="2">
    <source>
        <dbReference type="EMBL" id="MBX68280.1"/>
    </source>
</evidence>